<keyword evidence="2" id="KW-0645">Protease</keyword>
<dbReference type="Gene3D" id="1.25.40.10">
    <property type="entry name" value="Tetratricopeptide repeat domain"/>
    <property type="match status" value="1"/>
</dbReference>
<evidence type="ECO:0000259" key="8">
    <source>
        <dbReference type="Pfam" id="PF01435"/>
    </source>
</evidence>
<dbReference type="InterPro" id="IPR011990">
    <property type="entry name" value="TPR-like_helical_dom_sf"/>
</dbReference>
<evidence type="ECO:0000256" key="5">
    <source>
        <dbReference type="ARBA" id="ARBA00022833"/>
    </source>
</evidence>
<comment type="cofactor">
    <cofactor evidence="1">
        <name>Zn(2+)</name>
        <dbReference type="ChEBI" id="CHEBI:29105"/>
    </cofactor>
</comment>
<accession>A0ABQ5VAW1</accession>
<name>A0ABQ5VAW1_9PROT</name>
<reference evidence="9" key="1">
    <citation type="journal article" date="2014" name="Int. J. Syst. Evol. Microbiol.">
        <title>Complete genome of a new Firmicutes species belonging to the dominant human colonic microbiota ('Ruminococcus bicirculans') reveals two chromosomes and a selective capacity to utilize plant glucans.</title>
        <authorList>
            <consortium name="NISC Comparative Sequencing Program"/>
            <person name="Wegmann U."/>
            <person name="Louis P."/>
            <person name="Goesmann A."/>
            <person name="Henrissat B."/>
            <person name="Duncan S.H."/>
            <person name="Flint H.J."/>
        </authorList>
    </citation>
    <scope>NUCLEOTIDE SEQUENCE</scope>
    <source>
        <strain evidence="9">NBRC 108219</strain>
    </source>
</reference>
<proteinExistence type="predicted"/>
<dbReference type="Pfam" id="PF01435">
    <property type="entry name" value="Peptidase_M48"/>
    <property type="match status" value="1"/>
</dbReference>
<gene>
    <name evidence="9" type="ORF">GCM10007853_20960</name>
</gene>
<evidence type="ECO:0000256" key="6">
    <source>
        <dbReference type="ARBA" id="ARBA00023049"/>
    </source>
</evidence>
<sequence>MSHLSIRGTFSHTVLALFAVSSYAVTAEANPKIPEARVMTTYTVPTIDENGEALAAGSGVGRQFSIDDLARLDATTRNYPSTVRDLERILSEIRRRSPDLSVNPKIKISNIPKASAYAINQDLIVVSVGLLQALAGEAPHGQILDEYEDLKFDLDPEEQTNALAYILAHEYAHLLYRHPQVYAKKQKDTKIFTDMVAAGFAAVQIANQVNATVDVGLSDEIQEANEALMVGAVASPWVEAELYRFAYAPFTKEAEQLADYMAIDLLSDVKNTDAVFQARKGAQPLRGLYKDYDDSLEGKVKALGKEASKSMEAASERILSAAPATLFNGGNMGGLVKDNLKLAFLDFGLKQLMGRLNKQKVHLYHRSSKRVDAIDEYYSIFYKEAEETADAGLMASFASLMDNFSRENTPTAAADQAMSFLLQGDLKGAKEALESVISGNKYSNTDFISASGHVAYAEGKFEEAVGHYSRAISNADVAMDVYSKLAHSYAFQDMEGPALQTLDKGMEVFGKDAFIIEKIQMLLRFDKPDEALALNGQCQASENKSVRKACEKSIEHLLAKEDNGPLGLGKIVDL</sequence>
<feature type="signal peptide" evidence="7">
    <location>
        <begin position="1"/>
        <end position="26"/>
    </location>
</feature>
<keyword evidence="10" id="KW-1185">Reference proteome</keyword>
<feature type="domain" description="Peptidase M48" evidence="8">
    <location>
        <begin position="84"/>
        <end position="269"/>
    </location>
</feature>
<evidence type="ECO:0000256" key="2">
    <source>
        <dbReference type="ARBA" id="ARBA00022670"/>
    </source>
</evidence>
<dbReference type="InterPro" id="IPR001915">
    <property type="entry name" value="Peptidase_M48"/>
</dbReference>
<reference evidence="9" key="2">
    <citation type="submission" date="2023-01" db="EMBL/GenBank/DDBJ databases">
        <title>Draft genome sequence of Algimonas ampicilliniresistens strain NBRC 108219.</title>
        <authorList>
            <person name="Sun Q."/>
            <person name="Mori K."/>
        </authorList>
    </citation>
    <scope>NUCLEOTIDE SEQUENCE</scope>
    <source>
        <strain evidence="9">NBRC 108219</strain>
    </source>
</reference>
<keyword evidence="6" id="KW-0482">Metalloprotease</keyword>
<keyword evidence="5" id="KW-0862">Zinc</keyword>
<evidence type="ECO:0000256" key="3">
    <source>
        <dbReference type="ARBA" id="ARBA00022723"/>
    </source>
</evidence>
<feature type="chain" id="PRO_5046691787" description="Peptidase M48 domain-containing protein" evidence="7">
    <location>
        <begin position="27"/>
        <end position="574"/>
    </location>
</feature>
<evidence type="ECO:0000256" key="7">
    <source>
        <dbReference type="SAM" id="SignalP"/>
    </source>
</evidence>
<evidence type="ECO:0000313" key="9">
    <source>
        <dbReference type="EMBL" id="GLQ24222.1"/>
    </source>
</evidence>
<keyword evidence="4" id="KW-0378">Hydrolase</keyword>
<comment type="caution">
    <text evidence="9">The sequence shown here is derived from an EMBL/GenBank/DDBJ whole genome shotgun (WGS) entry which is preliminary data.</text>
</comment>
<evidence type="ECO:0000256" key="4">
    <source>
        <dbReference type="ARBA" id="ARBA00022801"/>
    </source>
</evidence>
<dbReference type="SUPFAM" id="SSF48452">
    <property type="entry name" value="TPR-like"/>
    <property type="match status" value="1"/>
</dbReference>
<evidence type="ECO:0000256" key="1">
    <source>
        <dbReference type="ARBA" id="ARBA00001947"/>
    </source>
</evidence>
<dbReference type="Proteomes" id="UP001161391">
    <property type="component" value="Unassembled WGS sequence"/>
</dbReference>
<keyword evidence="7" id="KW-0732">Signal</keyword>
<evidence type="ECO:0000313" key="10">
    <source>
        <dbReference type="Proteomes" id="UP001161391"/>
    </source>
</evidence>
<dbReference type="EMBL" id="BSNK01000002">
    <property type="protein sequence ID" value="GLQ24222.1"/>
    <property type="molecule type" value="Genomic_DNA"/>
</dbReference>
<protein>
    <recommendedName>
        <fullName evidence="8">Peptidase M48 domain-containing protein</fullName>
    </recommendedName>
</protein>
<keyword evidence="3" id="KW-0479">Metal-binding</keyword>
<organism evidence="9 10">
    <name type="scientific">Algimonas ampicilliniresistens</name>
    <dbReference type="NCBI Taxonomy" id="1298735"/>
    <lineage>
        <taxon>Bacteria</taxon>
        <taxon>Pseudomonadati</taxon>
        <taxon>Pseudomonadota</taxon>
        <taxon>Alphaproteobacteria</taxon>
        <taxon>Maricaulales</taxon>
        <taxon>Robiginitomaculaceae</taxon>
        <taxon>Algimonas</taxon>
    </lineage>
</organism>